<sequence length="185" mass="21402">EGWSAEASLPALDYAHYDFDLKTALPRFLEDWANGKFRLQDMLFAPKNTYGIAAVGRGSGFHSDGSYCYGDLMDHPEKGTDVGFHDSFDRIARGVKRFEWFEELYQPSLDEMDRLFKLCSEKNIQVVGIIPPYAPSVWQRMEETGKYGYIHKLPDALRQRMTPYGFELYDFTFMPETTDEEYVDG</sequence>
<feature type="non-terminal residue" evidence="1">
    <location>
        <position position="185"/>
    </location>
</feature>
<dbReference type="EMBL" id="AMCI01007215">
    <property type="protein sequence ID" value="EJW92999.1"/>
    <property type="molecule type" value="Genomic_DNA"/>
</dbReference>
<proteinExistence type="predicted"/>
<evidence type="ECO:0000313" key="1">
    <source>
        <dbReference type="EMBL" id="EJW92999.1"/>
    </source>
</evidence>
<reference evidence="1" key="1">
    <citation type="journal article" date="2012" name="PLoS ONE">
        <title>Gene sets for utilization of primary and secondary nutrition supplies in the distal gut of endangered iberian lynx.</title>
        <authorList>
            <person name="Alcaide M."/>
            <person name="Messina E."/>
            <person name="Richter M."/>
            <person name="Bargiela R."/>
            <person name="Peplies J."/>
            <person name="Huws S.A."/>
            <person name="Newbold C.J."/>
            <person name="Golyshin P.N."/>
            <person name="Simon M.A."/>
            <person name="Lopez G."/>
            <person name="Yakimov M.M."/>
            <person name="Ferrer M."/>
        </authorList>
    </citation>
    <scope>NUCLEOTIDE SEQUENCE</scope>
</reference>
<organism evidence="1">
    <name type="scientific">gut metagenome</name>
    <dbReference type="NCBI Taxonomy" id="749906"/>
    <lineage>
        <taxon>unclassified sequences</taxon>
        <taxon>metagenomes</taxon>
        <taxon>organismal metagenomes</taxon>
    </lineage>
</organism>
<gene>
    <name evidence="1" type="ORF">EVA_18894</name>
</gene>
<dbReference type="AlphaFoldDB" id="J9G078"/>
<comment type="caution">
    <text evidence="1">The sequence shown here is derived from an EMBL/GenBank/DDBJ whole genome shotgun (WGS) entry which is preliminary data.</text>
</comment>
<protein>
    <submittedName>
        <fullName evidence="1">Uncharacterized protein</fullName>
    </submittedName>
</protein>
<accession>J9G078</accession>
<feature type="non-terminal residue" evidence="1">
    <location>
        <position position="1"/>
    </location>
</feature>
<name>J9G078_9ZZZZ</name>